<feature type="transmembrane region" description="Helical" evidence="5">
    <location>
        <begin position="162"/>
        <end position="182"/>
    </location>
</feature>
<feature type="transmembrane region" description="Helical" evidence="5">
    <location>
        <begin position="331"/>
        <end position="353"/>
    </location>
</feature>
<evidence type="ECO:0000256" key="4">
    <source>
        <dbReference type="ARBA" id="ARBA00023136"/>
    </source>
</evidence>
<dbReference type="SUPFAM" id="SSF103473">
    <property type="entry name" value="MFS general substrate transporter"/>
    <property type="match status" value="1"/>
</dbReference>
<comment type="caution">
    <text evidence="7">The sequence shown here is derived from an EMBL/GenBank/DDBJ whole genome shotgun (WGS) entry which is preliminary data.</text>
</comment>
<dbReference type="CDD" id="cd17317">
    <property type="entry name" value="MFS_SLC22"/>
    <property type="match status" value="1"/>
</dbReference>
<feature type="transmembrane region" description="Helical" evidence="5">
    <location>
        <begin position="133"/>
        <end position="156"/>
    </location>
</feature>
<evidence type="ECO:0000256" key="2">
    <source>
        <dbReference type="ARBA" id="ARBA00022692"/>
    </source>
</evidence>
<dbReference type="GO" id="GO:0016020">
    <property type="term" value="C:membrane"/>
    <property type="evidence" value="ECO:0007669"/>
    <property type="project" value="UniProtKB-SubCell"/>
</dbReference>
<dbReference type="Pfam" id="PF00083">
    <property type="entry name" value="Sugar_tr"/>
    <property type="match status" value="1"/>
</dbReference>
<dbReference type="OrthoDB" id="2261376at2759"/>
<dbReference type="PROSITE" id="PS00216">
    <property type="entry name" value="SUGAR_TRANSPORT_1"/>
    <property type="match status" value="1"/>
</dbReference>
<dbReference type="PANTHER" id="PTHR24064">
    <property type="entry name" value="SOLUTE CARRIER FAMILY 22 MEMBER"/>
    <property type="match status" value="1"/>
</dbReference>
<feature type="transmembrane region" description="Helical" evidence="5">
    <location>
        <begin position="360"/>
        <end position="378"/>
    </location>
</feature>
<proteinExistence type="predicted"/>
<accession>A0A821XXI5</accession>
<name>A0A821XXI5_9NEOP</name>
<protein>
    <recommendedName>
        <fullName evidence="6">Major facilitator superfamily (MFS) profile domain-containing protein</fullName>
    </recommendedName>
</protein>
<comment type="subcellular location">
    <subcellularLocation>
        <location evidence="1">Membrane</location>
        <topology evidence="1">Multi-pass membrane protein</topology>
    </subcellularLocation>
</comment>
<evidence type="ECO:0000313" key="8">
    <source>
        <dbReference type="Proteomes" id="UP000663880"/>
    </source>
</evidence>
<keyword evidence="2 5" id="KW-0812">Transmembrane</keyword>
<feature type="transmembrane region" description="Helical" evidence="5">
    <location>
        <begin position="189"/>
        <end position="211"/>
    </location>
</feature>
<dbReference type="InterPro" id="IPR005828">
    <property type="entry name" value="MFS_sugar_transport-like"/>
</dbReference>
<feature type="transmembrane region" description="Helical" evidence="5">
    <location>
        <begin position="442"/>
        <end position="467"/>
    </location>
</feature>
<dbReference type="Gene3D" id="1.20.1250.20">
    <property type="entry name" value="MFS general substrate transporter like domains"/>
    <property type="match status" value="1"/>
</dbReference>
<feature type="transmembrane region" description="Helical" evidence="5">
    <location>
        <begin position="302"/>
        <end position="319"/>
    </location>
</feature>
<dbReference type="EMBL" id="CAJOBZ010000071">
    <property type="protein sequence ID" value="CAF4949116.1"/>
    <property type="molecule type" value="Genomic_DNA"/>
</dbReference>
<gene>
    <name evidence="7" type="ORF">PMACD_LOCUS15504</name>
</gene>
<evidence type="ECO:0000256" key="5">
    <source>
        <dbReference type="SAM" id="Phobius"/>
    </source>
</evidence>
<dbReference type="InterPro" id="IPR036259">
    <property type="entry name" value="MFS_trans_sf"/>
</dbReference>
<feature type="transmembrane region" description="Helical" evidence="5">
    <location>
        <begin position="384"/>
        <end position="407"/>
    </location>
</feature>
<evidence type="ECO:0000256" key="3">
    <source>
        <dbReference type="ARBA" id="ARBA00022989"/>
    </source>
</evidence>
<dbReference type="Proteomes" id="UP000663880">
    <property type="component" value="Unassembled WGS sequence"/>
</dbReference>
<dbReference type="InterPro" id="IPR020846">
    <property type="entry name" value="MFS_dom"/>
</dbReference>
<sequence>MSVSVSEKPVELDTVLEKFSIYQRYHVEKITLIFIAFMTNSIYCNQFIFVTEAVPYRCVDSQNFSETPEICGKNVSQSCSHWVYQDPDSFVAQFDLACEDWKRTMVGTAHNVGYMIGLLIVGPLSDKFGRKNISILTGVLGGVFGVLRSFSNWYWFFVAMEFMEALIGDICSPMFVLTLEIVPSNKRLIFNMLASYGYTVGGLLLAVFAWLIQDWRWLLRALYTPALLFILYIFFLDESPRWHLSKGRKEEATAIVEKIAAKNKIKLDQNMLDNLSYEKEESTNLKTILVSTLKSRKLRTRFFVCVIWWMTSTFVNYGMVLNSVSLQGNKYVNFGLTQLVDVPGLLIVTNILLRFKRKKPLIICFSLGAIMCLAQPFVPKDIQWLSITFYMIGKLMSSFYFAITYLYTSELFPTYTRNSMHALCSSLGRVGSILAQQTPLLLVYWSGLPALIFGSVALFAAFVTLLVPDISDDSLPDNVKEAEAIGKKDKDVSA</sequence>
<feature type="domain" description="Major facilitator superfamily (MFS) profile" evidence="6">
    <location>
        <begin position="32"/>
        <end position="472"/>
    </location>
</feature>
<dbReference type="AlphaFoldDB" id="A0A821XXI5"/>
<feature type="transmembrane region" description="Helical" evidence="5">
    <location>
        <begin position="217"/>
        <end position="236"/>
    </location>
</feature>
<evidence type="ECO:0000256" key="1">
    <source>
        <dbReference type="ARBA" id="ARBA00004141"/>
    </source>
</evidence>
<organism evidence="7 8">
    <name type="scientific">Pieris macdunnoughi</name>
    <dbReference type="NCBI Taxonomy" id="345717"/>
    <lineage>
        <taxon>Eukaryota</taxon>
        <taxon>Metazoa</taxon>
        <taxon>Ecdysozoa</taxon>
        <taxon>Arthropoda</taxon>
        <taxon>Hexapoda</taxon>
        <taxon>Insecta</taxon>
        <taxon>Pterygota</taxon>
        <taxon>Neoptera</taxon>
        <taxon>Endopterygota</taxon>
        <taxon>Lepidoptera</taxon>
        <taxon>Glossata</taxon>
        <taxon>Ditrysia</taxon>
        <taxon>Papilionoidea</taxon>
        <taxon>Pieridae</taxon>
        <taxon>Pierinae</taxon>
        <taxon>Pieris</taxon>
    </lineage>
</organism>
<dbReference type="InterPro" id="IPR005829">
    <property type="entry name" value="Sugar_transporter_CS"/>
</dbReference>
<dbReference type="GO" id="GO:0022857">
    <property type="term" value="F:transmembrane transporter activity"/>
    <property type="evidence" value="ECO:0007669"/>
    <property type="project" value="InterPro"/>
</dbReference>
<keyword evidence="8" id="KW-1185">Reference proteome</keyword>
<dbReference type="PROSITE" id="PS50850">
    <property type="entry name" value="MFS"/>
    <property type="match status" value="1"/>
</dbReference>
<keyword evidence="4 5" id="KW-0472">Membrane</keyword>
<keyword evidence="3 5" id="KW-1133">Transmembrane helix</keyword>
<evidence type="ECO:0000313" key="7">
    <source>
        <dbReference type="EMBL" id="CAF4949116.1"/>
    </source>
</evidence>
<reference evidence="7" key="1">
    <citation type="submission" date="2021-02" db="EMBL/GenBank/DDBJ databases">
        <authorList>
            <person name="Steward A R."/>
        </authorList>
    </citation>
    <scope>NUCLEOTIDE SEQUENCE</scope>
</reference>
<evidence type="ECO:0000259" key="6">
    <source>
        <dbReference type="PROSITE" id="PS50850"/>
    </source>
</evidence>